<dbReference type="RefSeq" id="WP_072839574.1">
    <property type="nucleotide sequence ID" value="NZ_FQVF01000008.1"/>
</dbReference>
<name>A0A1M5BXQ7_9GAMM</name>
<dbReference type="GO" id="GO:0003700">
    <property type="term" value="F:DNA-binding transcription factor activity"/>
    <property type="evidence" value="ECO:0007669"/>
    <property type="project" value="TreeGrafter"/>
</dbReference>
<accession>A0A1M5BXQ7</accession>
<keyword evidence="2" id="KW-0805">Transcription regulation</keyword>
<feature type="domain" description="HTH lacI-type" evidence="5">
    <location>
        <begin position="17"/>
        <end position="72"/>
    </location>
</feature>
<dbReference type="InterPro" id="IPR000843">
    <property type="entry name" value="HTH_LacI"/>
</dbReference>
<dbReference type="PANTHER" id="PTHR30146">
    <property type="entry name" value="LACI-RELATED TRANSCRIPTIONAL REPRESSOR"/>
    <property type="match status" value="1"/>
</dbReference>
<dbReference type="Pfam" id="PF13407">
    <property type="entry name" value="Peripla_BP_4"/>
    <property type="match status" value="1"/>
</dbReference>
<keyword evidence="3" id="KW-0238">DNA-binding</keyword>
<evidence type="ECO:0000313" key="7">
    <source>
        <dbReference type="Proteomes" id="UP000184517"/>
    </source>
</evidence>
<evidence type="ECO:0000313" key="6">
    <source>
        <dbReference type="EMBL" id="SHF47343.1"/>
    </source>
</evidence>
<evidence type="ECO:0000256" key="2">
    <source>
        <dbReference type="ARBA" id="ARBA00023015"/>
    </source>
</evidence>
<organism evidence="6 7">
    <name type="scientific">Marinomonas polaris DSM 16579</name>
    <dbReference type="NCBI Taxonomy" id="1122206"/>
    <lineage>
        <taxon>Bacteria</taxon>
        <taxon>Pseudomonadati</taxon>
        <taxon>Pseudomonadota</taxon>
        <taxon>Gammaproteobacteria</taxon>
        <taxon>Oceanospirillales</taxon>
        <taxon>Oceanospirillaceae</taxon>
        <taxon>Marinomonas</taxon>
    </lineage>
</organism>
<dbReference type="InterPro" id="IPR025997">
    <property type="entry name" value="SBP_2_dom"/>
</dbReference>
<dbReference type="InterPro" id="IPR028082">
    <property type="entry name" value="Peripla_BP_I"/>
</dbReference>
<dbReference type="InterPro" id="IPR010982">
    <property type="entry name" value="Lambda_DNA-bd_dom_sf"/>
</dbReference>
<dbReference type="Pfam" id="PF00356">
    <property type="entry name" value="LacI"/>
    <property type="match status" value="1"/>
</dbReference>
<evidence type="ECO:0000256" key="1">
    <source>
        <dbReference type="ARBA" id="ARBA00022491"/>
    </source>
</evidence>
<dbReference type="CDD" id="cd01392">
    <property type="entry name" value="HTH_LacI"/>
    <property type="match status" value="1"/>
</dbReference>
<dbReference type="PROSITE" id="PS50932">
    <property type="entry name" value="HTH_LACI_2"/>
    <property type="match status" value="1"/>
</dbReference>
<dbReference type="EMBL" id="FQVF01000008">
    <property type="protein sequence ID" value="SHF47343.1"/>
    <property type="molecule type" value="Genomic_DNA"/>
</dbReference>
<dbReference type="PANTHER" id="PTHR30146:SF148">
    <property type="entry name" value="HTH-TYPE TRANSCRIPTIONAL REPRESSOR PURR-RELATED"/>
    <property type="match status" value="1"/>
</dbReference>
<dbReference type="SUPFAM" id="SSF53822">
    <property type="entry name" value="Periplasmic binding protein-like I"/>
    <property type="match status" value="1"/>
</dbReference>
<proteinExistence type="predicted"/>
<protein>
    <submittedName>
        <fullName evidence="6">Transcriptional regulator, LacI family</fullName>
    </submittedName>
</protein>
<dbReference type="STRING" id="1122206.SAMN02745753_02017"/>
<keyword evidence="4" id="KW-0804">Transcription</keyword>
<dbReference type="Gene3D" id="3.40.50.2300">
    <property type="match status" value="2"/>
</dbReference>
<keyword evidence="7" id="KW-1185">Reference proteome</keyword>
<evidence type="ECO:0000256" key="3">
    <source>
        <dbReference type="ARBA" id="ARBA00023125"/>
    </source>
</evidence>
<gene>
    <name evidence="6" type="ORF">SAMN02745753_02017</name>
</gene>
<reference evidence="7" key="1">
    <citation type="submission" date="2016-11" db="EMBL/GenBank/DDBJ databases">
        <authorList>
            <person name="Varghese N."/>
            <person name="Submissions S."/>
        </authorList>
    </citation>
    <scope>NUCLEOTIDE SEQUENCE [LARGE SCALE GENOMIC DNA]</scope>
    <source>
        <strain evidence="7">DSM 16579</strain>
    </source>
</reference>
<evidence type="ECO:0000256" key="4">
    <source>
        <dbReference type="ARBA" id="ARBA00023163"/>
    </source>
</evidence>
<keyword evidence="1" id="KW-0678">Repressor</keyword>
<sequence>MPPSQRRKQKHTTNSRVSLAMVAAHAKVSTATASRIINGITNKASEQTILQVKKTVEELGYRPASIGRALRCQESRMVGVLAASLANPTMSAIASSIEWALRDEGYIMSLCDTHEEAKIQDEYLREMQSQLARAVVIIGAVQSELLTDYRNSDTTLLFINRPAPDQENSYYVGINNYQAGVDVANLLLQHGKKNIGIIHASLNFTAAAERRRGLLDRLSEAGIYPDDVPHAHIEGLNHLEVGYKSMQTFLDMLKRPDVIVCLSDMLAYGAYRLTQEAGLDPIKDMTFFGFDDNPLNPWIANWLNSIGVPANLYGPATVAALKNIWSHSPPTEPVYLPHQFRLNKEFFLLPLKK</sequence>
<dbReference type="Proteomes" id="UP000184517">
    <property type="component" value="Unassembled WGS sequence"/>
</dbReference>
<dbReference type="GO" id="GO:0000976">
    <property type="term" value="F:transcription cis-regulatory region binding"/>
    <property type="evidence" value="ECO:0007669"/>
    <property type="project" value="TreeGrafter"/>
</dbReference>
<dbReference type="OrthoDB" id="5718990at2"/>
<dbReference type="SMART" id="SM00354">
    <property type="entry name" value="HTH_LACI"/>
    <property type="match status" value="1"/>
</dbReference>
<dbReference type="AlphaFoldDB" id="A0A1M5BXQ7"/>
<dbReference type="GO" id="GO:0055085">
    <property type="term" value="P:transmembrane transport"/>
    <property type="evidence" value="ECO:0007669"/>
    <property type="project" value="UniProtKB-ARBA"/>
</dbReference>
<dbReference type="SUPFAM" id="SSF47413">
    <property type="entry name" value="lambda repressor-like DNA-binding domains"/>
    <property type="match status" value="1"/>
</dbReference>
<dbReference type="Gene3D" id="1.10.260.40">
    <property type="entry name" value="lambda repressor-like DNA-binding domains"/>
    <property type="match status" value="1"/>
</dbReference>
<dbReference type="CDD" id="cd06267">
    <property type="entry name" value="PBP1_LacI_sugar_binding-like"/>
    <property type="match status" value="1"/>
</dbReference>
<evidence type="ECO:0000259" key="5">
    <source>
        <dbReference type="PROSITE" id="PS50932"/>
    </source>
</evidence>